<dbReference type="GO" id="GO:0005737">
    <property type="term" value="C:cytoplasm"/>
    <property type="evidence" value="ECO:0007669"/>
    <property type="project" value="TreeGrafter"/>
</dbReference>
<protein>
    <submittedName>
        <fullName evidence="2">Gamma-glutamylputrescine oxidoreductase</fullName>
    </submittedName>
</protein>
<dbReference type="Pfam" id="PF01266">
    <property type="entry name" value="DAO"/>
    <property type="match status" value="1"/>
</dbReference>
<proteinExistence type="predicted"/>
<name>A0AAI9EB20_9PEZI</name>
<accession>A0AAI9EB20</accession>
<dbReference type="EMBL" id="CAVMBE010000026">
    <property type="protein sequence ID" value="CAK4019199.1"/>
    <property type="molecule type" value="Genomic_DNA"/>
</dbReference>
<evidence type="ECO:0000313" key="3">
    <source>
        <dbReference type="Proteomes" id="UP001296104"/>
    </source>
</evidence>
<dbReference type="InterPro" id="IPR036188">
    <property type="entry name" value="FAD/NAD-bd_sf"/>
</dbReference>
<dbReference type="AlphaFoldDB" id="A0AAI9EB20"/>
<evidence type="ECO:0000313" key="2">
    <source>
        <dbReference type="EMBL" id="CAK4019199.1"/>
    </source>
</evidence>
<dbReference type="PANTHER" id="PTHR13847:SF279">
    <property type="entry name" value="FAD DEPENDENT OXIDOREDUCTASE DOMAIN-CONTAINING PROTEIN-RELATED"/>
    <property type="match status" value="1"/>
</dbReference>
<dbReference type="Gene3D" id="3.50.50.60">
    <property type="entry name" value="FAD/NAD(P)-binding domain"/>
    <property type="match status" value="1"/>
</dbReference>
<sequence>MLKRSEDTPAVVILEAREACSGATGRNGGQLKSDVYYNILKYTRKYGAERAAEFAKFEMRNIMALKRLVEEEKIDCDLVLTRTMDVYLDEEHSKATKATFDELSNIGVADLTDVEYTEGIDAQKISGVKGAKSCYSFTAGHLWPYKLVMHLLEKIVRRGVNLQTHTPVTSVSDTCDSEGRWTVTTPRGTIRTKKLIFATNGYTAAIAPQFRSKIVPVRGICSRIQVPRDTKPQTLSNTYSLRHGKGLYDYMLPRRDGSIILGGAKPSFWHDRSQWYGNTDDRVLIEPASDYFDGIMQRHFVGWEDSGAYTDHVWTGIMGWSSDFMPFVGPVPGKLGQYIIAGFSGHGMPLIHLCSEGLAGMVGGEKTFEETGMPSVFAPTEERLKSTRNEILDTPTGKL</sequence>
<dbReference type="SUPFAM" id="SSF51905">
    <property type="entry name" value="FAD/NAD(P)-binding domain"/>
    <property type="match status" value="1"/>
</dbReference>
<dbReference type="Gene3D" id="3.30.9.10">
    <property type="entry name" value="D-Amino Acid Oxidase, subunit A, domain 2"/>
    <property type="match status" value="1"/>
</dbReference>
<reference evidence="2" key="1">
    <citation type="submission" date="2023-11" db="EMBL/GenBank/DDBJ databases">
        <authorList>
            <person name="Alioto T."/>
            <person name="Alioto T."/>
            <person name="Gomez Garrido J."/>
        </authorList>
    </citation>
    <scope>NUCLEOTIDE SEQUENCE</scope>
</reference>
<evidence type="ECO:0000259" key="1">
    <source>
        <dbReference type="Pfam" id="PF01266"/>
    </source>
</evidence>
<organism evidence="2 3">
    <name type="scientific">Lecanosticta acicola</name>
    <dbReference type="NCBI Taxonomy" id="111012"/>
    <lineage>
        <taxon>Eukaryota</taxon>
        <taxon>Fungi</taxon>
        <taxon>Dikarya</taxon>
        <taxon>Ascomycota</taxon>
        <taxon>Pezizomycotina</taxon>
        <taxon>Dothideomycetes</taxon>
        <taxon>Dothideomycetidae</taxon>
        <taxon>Mycosphaerellales</taxon>
        <taxon>Mycosphaerellaceae</taxon>
        <taxon>Lecanosticta</taxon>
    </lineage>
</organism>
<dbReference type="InterPro" id="IPR006076">
    <property type="entry name" value="FAD-dep_OxRdtase"/>
</dbReference>
<dbReference type="PANTHER" id="PTHR13847">
    <property type="entry name" value="SARCOSINE DEHYDROGENASE-RELATED"/>
    <property type="match status" value="1"/>
</dbReference>
<comment type="caution">
    <text evidence="2">The sequence shown here is derived from an EMBL/GenBank/DDBJ whole genome shotgun (WGS) entry which is preliminary data.</text>
</comment>
<keyword evidence="3" id="KW-1185">Reference proteome</keyword>
<dbReference type="Proteomes" id="UP001296104">
    <property type="component" value="Unassembled WGS sequence"/>
</dbReference>
<feature type="domain" description="FAD dependent oxidoreductase" evidence="1">
    <location>
        <begin position="10"/>
        <end position="359"/>
    </location>
</feature>
<gene>
    <name evidence="2" type="ORF">LECACI_7A004688</name>
</gene>